<sequence length="356" mass="35694">MRANWTEERGEAGGAIENFARIRDACGAVGVRGPGSVEPMPNTMRALLTGTGSLRLGTVPIPVPEPGQLLVRTAAVSLNNADASADASSGGVEQVAGYEFSGEVVGGDDTLLGQRVMGTAPAAFAEFVAVDRRHVVPVPEQLAPAAAAALPVALFTEHGALTVAGAEPGQTVLVTAGSSALGLIGIQVARVLGAARVLATTRTAGKRALLERVGADLALCADGADLADEVLEATHSAGVDVVLDHIGGAMVDVAIGSAAPDGVVVSVGRLGGAEATIDLFGLARRRVRLLSVSYGFTPPEVIGDRLAALAPVVLPAVADGRIAAVIDSVHPFGDAAAALDRLRGGAAEGKVVLTLT</sequence>
<gene>
    <name evidence="4" type="ORF">ATK86_4581</name>
</gene>
<organism evidence="4 5">
    <name type="scientific">Nocardia fluminea</name>
    <dbReference type="NCBI Taxonomy" id="134984"/>
    <lineage>
        <taxon>Bacteria</taxon>
        <taxon>Bacillati</taxon>
        <taxon>Actinomycetota</taxon>
        <taxon>Actinomycetes</taxon>
        <taxon>Mycobacteriales</taxon>
        <taxon>Nocardiaceae</taxon>
        <taxon>Nocardia</taxon>
    </lineage>
</organism>
<dbReference type="InterPro" id="IPR020843">
    <property type="entry name" value="ER"/>
</dbReference>
<evidence type="ECO:0000313" key="4">
    <source>
        <dbReference type="EMBL" id="PKV80163.1"/>
    </source>
</evidence>
<dbReference type="SMART" id="SM00829">
    <property type="entry name" value="PKS_ER"/>
    <property type="match status" value="1"/>
</dbReference>
<dbReference type="EMBL" id="PJMW01000002">
    <property type="protein sequence ID" value="PKV80163.1"/>
    <property type="molecule type" value="Genomic_DNA"/>
</dbReference>
<dbReference type="GO" id="GO:0016651">
    <property type="term" value="F:oxidoreductase activity, acting on NAD(P)H"/>
    <property type="evidence" value="ECO:0007669"/>
    <property type="project" value="TreeGrafter"/>
</dbReference>
<dbReference type="InterPro" id="IPR036291">
    <property type="entry name" value="NAD(P)-bd_dom_sf"/>
</dbReference>
<keyword evidence="1" id="KW-0521">NADP</keyword>
<feature type="domain" description="Enoyl reductase (ER)" evidence="3">
    <location>
        <begin position="50"/>
        <end position="353"/>
    </location>
</feature>
<dbReference type="SUPFAM" id="SSF50129">
    <property type="entry name" value="GroES-like"/>
    <property type="match status" value="1"/>
</dbReference>
<dbReference type="InterPro" id="IPR011032">
    <property type="entry name" value="GroES-like_sf"/>
</dbReference>
<accession>A0A2N3VEU3</accession>
<dbReference type="PANTHER" id="PTHR48106:SF18">
    <property type="entry name" value="QUINONE OXIDOREDUCTASE PIG3"/>
    <property type="match status" value="1"/>
</dbReference>
<name>A0A2N3VEU3_9NOCA</name>
<dbReference type="PANTHER" id="PTHR48106">
    <property type="entry name" value="QUINONE OXIDOREDUCTASE PIG3-RELATED"/>
    <property type="match status" value="1"/>
</dbReference>
<evidence type="ECO:0000256" key="2">
    <source>
        <dbReference type="ARBA" id="ARBA00023002"/>
    </source>
</evidence>
<dbReference type="GO" id="GO:0070402">
    <property type="term" value="F:NADPH binding"/>
    <property type="evidence" value="ECO:0007669"/>
    <property type="project" value="TreeGrafter"/>
</dbReference>
<evidence type="ECO:0000256" key="1">
    <source>
        <dbReference type="ARBA" id="ARBA00022857"/>
    </source>
</evidence>
<dbReference type="Proteomes" id="UP000233766">
    <property type="component" value="Unassembled WGS sequence"/>
</dbReference>
<comment type="caution">
    <text evidence="4">The sequence shown here is derived from an EMBL/GenBank/DDBJ whole genome shotgun (WGS) entry which is preliminary data.</text>
</comment>
<keyword evidence="2" id="KW-0560">Oxidoreductase</keyword>
<proteinExistence type="predicted"/>
<dbReference type="InterPro" id="IPR013154">
    <property type="entry name" value="ADH-like_N"/>
</dbReference>
<dbReference type="SUPFAM" id="SSF51735">
    <property type="entry name" value="NAD(P)-binding Rossmann-fold domains"/>
    <property type="match status" value="1"/>
</dbReference>
<keyword evidence="5" id="KW-1185">Reference proteome</keyword>
<protein>
    <submittedName>
        <fullName evidence="4">NADPH:quinone reductase-like Zn-dependent oxidoreductase</fullName>
    </submittedName>
</protein>
<dbReference type="Gene3D" id="3.40.50.720">
    <property type="entry name" value="NAD(P)-binding Rossmann-like Domain"/>
    <property type="match status" value="1"/>
</dbReference>
<evidence type="ECO:0000313" key="5">
    <source>
        <dbReference type="Proteomes" id="UP000233766"/>
    </source>
</evidence>
<dbReference type="AlphaFoldDB" id="A0A2N3VEU3"/>
<dbReference type="Pfam" id="PF08240">
    <property type="entry name" value="ADH_N"/>
    <property type="match status" value="1"/>
</dbReference>
<reference evidence="4 5" key="1">
    <citation type="submission" date="2017-12" db="EMBL/GenBank/DDBJ databases">
        <title>Sequencing the genomes of 1000 Actinobacteria strains.</title>
        <authorList>
            <person name="Klenk H.-P."/>
        </authorList>
    </citation>
    <scope>NUCLEOTIDE SEQUENCE [LARGE SCALE GENOMIC DNA]</scope>
    <source>
        <strain evidence="4 5">DSM 44489</strain>
    </source>
</reference>
<dbReference type="Gene3D" id="3.90.180.10">
    <property type="entry name" value="Medium-chain alcohol dehydrogenases, catalytic domain"/>
    <property type="match status" value="1"/>
</dbReference>
<dbReference type="InterPro" id="IPR013149">
    <property type="entry name" value="ADH-like_C"/>
</dbReference>
<evidence type="ECO:0000259" key="3">
    <source>
        <dbReference type="SMART" id="SM00829"/>
    </source>
</evidence>
<dbReference type="Pfam" id="PF00107">
    <property type="entry name" value="ADH_zinc_N"/>
    <property type="match status" value="1"/>
</dbReference>